<protein>
    <submittedName>
        <fullName evidence="2">Uncharacterized protein</fullName>
    </submittedName>
</protein>
<dbReference type="GeneID" id="64948227"/>
<reference evidence="2 3" key="1">
    <citation type="submission" date="2019-11" db="EMBL/GenBank/DDBJ databases">
        <authorList>
            <person name="Patyi J."/>
            <person name="Lenyk M."/>
            <person name="Mclean J."/>
            <person name="Esposito N."/>
            <person name="Luczkiewicz R."/>
            <person name="Johnson B.J."/>
            <person name="Curtis N."/>
            <person name="Garlena R.A."/>
            <person name="Russell D.A."/>
            <person name="Pope W.H."/>
            <person name="Jacobs-Sera D."/>
            <person name="Hatfull G.F."/>
        </authorList>
    </citation>
    <scope>NUCLEOTIDE SEQUENCE [LARGE SCALE GENOMIC DNA]</scope>
</reference>
<dbReference type="EMBL" id="MN703408">
    <property type="protein sequence ID" value="QGZ16805.1"/>
    <property type="molecule type" value="Genomic_DNA"/>
</dbReference>
<evidence type="ECO:0000313" key="3">
    <source>
        <dbReference type="Proteomes" id="UP000433256"/>
    </source>
</evidence>
<evidence type="ECO:0000313" key="2">
    <source>
        <dbReference type="EMBL" id="QGZ16805.1"/>
    </source>
</evidence>
<proteinExistence type="predicted"/>
<name>A0A6B9J6V4_9CAUD</name>
<organism evidence="2 3">
    <name type="scientific">Mycobacterium phage Phaded</name>
    <dbReference type="NCBI Taxonomy" id="2686088"/>
    <lineage>
        <taxon>Viruses</taxon>
        <taxon>Duplodnaviria</taxon>
        <taxon>Heunggongvirae</taxon>
        <taxon>Uroviricota</taxon>
        <taxon>Caudoviricetes</taxon>
        <taxon>Pukovnikvirus</taxon>
        <taxon>Pukovnikvirus phaded</taxon>
    </lineage>
</organism>
<evidence type="ECO:0000256" key="1">
    <source>
        <dbReference type="SAM" id="MobiDB-lite"/>
    </source>
</evidence>
<accession>A0A6B9J6V4</accession>
<feature type="region of interest" description="Disordered" evidence="1">
    <location>
        <begin position="251"/>
        <end position="283"/>
    </location>
</feature>
<keyword evidence="3" id="KW-1185">Reference proteome</keyword>
<dbReference type="KEGG" id="vg:64948227"/>
<dbReference type="RefSeq" id="YP_010064276.1">
    <property type="nucleotide sequence ID" value="NC_054815.1"/>
</dbReference>
<dbReference type="InterPro" id="IPR025530">
    <property type="entry name" value="DUF4417"/>
</dbReference>
<dbReference type="Pfam" id="PF14386">
    <property type="entry name" value="DUF4417"/>
    <property type="match status" value="1"/>
</dbReference>
<sequence>MRAGRHLNLQPQVLRPRQCAASSKGCSTVYGTRRSAHWDSQPGKFDVLNLRMTFPSSNANEIPDIQPTDFVPANLAAWNMPRHREYAALSGGALHFFLDDYRFETVWSSPERLLDRVKAVGASLTPDFSLWRDMPRAAQVWNVYRARWCGAYWQSQGIEVIPTACWSTPDTFDFCFDGIPVGATVAISSMGIRSSKVDQSLFRAGVQELINRTQPQLLLAYGRLRYCDDIDLPEVREYPTFWDRRRKQVSDSWEDGAAQAVPDQGPEPGTRRAQAQEPVDLEA</sequence>
<gene>
    <name evidence="2" type="primary">1</name>
    <name evidence="2" type="ORF">SEA_PHADED_1</name>
</gene>
<dbReference type="Proteomes" id="UP000433256">
    <property type="component" value="Segment"/>
</dbReference>